<dbReference type="OrthoDB" id="9807565at2"/>
<dbReference type="Gene3D" id="1.10.10.10">
    <property type="entry name" value="Winged helix-like DNA-binding domain superfamily/Winged helix DNA-binding domain"/>
    <property type="match status" value="1"/>
</dbReference>
<dbReference type="EMBL" id="SRSO01000015">
    <property type="protein sequence ID" value="TGV02219.1"/>
    <property type="molecule type" value="Genomic_DNA"/>
</dbReference>
<keyword evidence="4" id="KW-0472">Membrane</keyword>
<keyword evidence="4" id="KW-0812">Transmembrane</keyword>
<proteinExistence type="predicted"/>
<dbReference type="InterPro" id="IPR000792">
    <property type="entry name" value="Tscrpt_reg_LuxR_C"/>
</dbReference>
<dbReference type="SMART" id="SM00421">
    <property type="entry name" value="HTH_LUXR"/>
    <property type="match status" value="1"/>
</dbReference>
<evidence type="ECO:0000256" key="2">
    <source>
        <dbReference type="ARBA" id="ARBA00023125"/>
    </source>
</evidence>
<name>A0A4S1DW29_9FLAO</name>
<dbReference type="PRINTS" id="PR00038">
    <property type="entry name" value="HTHLUXR"/>
</dbReference>
<keyword evidence="1" id="KW-0805">Transcription regulation</keyword>
<dbReference type="PANTHER" id="PTHR44688:SF16">
    <property type="entry name" value="DNA-BINDING TRANSCRIPTIONAL ACTIVATOR DEVR_DOSR"/>
    <property type="match status" value="1"/>
</dbReference>
<feature type="transmembrane region" description="Helical" evidence="4">
    <location>
        <begin position="226"/>
        <end position="245"/>
    </location>
</feature>
<keyword evidence="5" id="KW-0732">Signal</keyword>
<dbReference type="PROSITE" id="PS00622">
    <property type="entry name" value="HTH_LUXR_1"/>
    <property type="match status" value="1"/>
</dbReference>
<evidence type="ECO:0000313" key="8">
    <source>
        <dbReference type="Proteomes" id="UP000307602"/>
    </source>
</evidence>
<evidence type="ECO:0000256" key="3">
    <source>
        <dbReference type="ARBA" id="ARBA00023163"/>
    </source>
</evidence>
<evidence type="ECO:0000259" key="6">
    <source>
        <dbReference type="PROSITE" id="PS50043"/>
    </source>
</evidence>
<reference evidence="7 8" key="1">
    <citation type="submission" date="2019-04" db="EMBL/GenBank/DDBJ databases">
        <authorList>
            <person name="Liu A."/>
        </authorList>
    </citation>
    <scope>NUCLEOTIDE SEQUENCE [LARGE SCALE GENOMIC DNA]</scope>
    <source>
        <strain evidence="7 8">RZ03</strain>
    </source>
</reference>
<feature type="signal peptide" evidence="5">
    <location>
        <begin position="1"/>
        <end position="19"/>
    </location>
</feature>
<sequence>MNKILVFIFLTLICIEAKAQTNISGYITSSDSLTDKQQVFLSTKNTNLSEEPNIIASTQVDKNGFFNINYELSNEDKLYTLFINNKKKVAKSFILSNNDSLIFQKSDTSFSVYTNTNSIDKEWQKFKKFIEKQDAKSKNQTIYLNEIRNYAKDSLKILAIKLIGVKELKNKNLLEKDISLNPKYYTSLLGELKLSEIDASEYDFLEKELVFYHLKTTENKYSISKLINFILGFLLLISAVYLFSLKMTKTKKENQELSKQELNVKKLILEGKSNKDIADNLFISLSTVKTHITNIYNKLNVSNRAELIAKFKN</sequence>
<feature type="domain" description="HTH luxR-type" evidence="6">
    <location>
        <begin position="250"/>
        <end position="313"/>
    </location>
</feature>
<dbReference type="AlphaFoldDB" id="A0A4S1DW29"/>
<evidence type="ECO:0000256" key="4">
    <source>
        <dbReference type="SAM" id="Phobius"/>
    </source>
</evidence>
<dbReference type="InterPro" id="IPR036388">
    <property type="entry name" value="WH-like_DNA-bd_sf"/>
</dbReference>
<feature type="chain" id="PRO_5020667950" evidence="5">
    <location>
        <begin position="20"/>
        <end position="313"/>
    </location>
</feature>
<dbReference type="Pfam" id="PF00196">
    <property type="entry name" value="GerE"/>
    <property type="match status" value="1"/>
</dbReference>
<comment type="caution">
    <text evidence="7">The sequence shown here is derived from an EMBL/GenBank/DDBJ whole genome shotgun (WGS) entry which is preliminary data.</text>
</comment>
<evidence type="ECO:0000256" key="1">
    <source>
        <dbReference type="ARBA" id="ARBA00023015"/>
    </source>
</evidence>
<dbReference type="PANTHER" id="PTHR44688">
    <property type="entry name" value="DNA-BINDING TRANSCRIPTIONAL ACTIVATOR DEVR_DOSR"/>
    <property type="match status" value="1"/>
</dbReference>
<dbReference type="SUPFAM" id="SSF46894">
    <property type="entry name" value="C-terminal effector domain of the bipartite response regulators"/>
    <property type="match status" value="1"/>
</dbReference>
<evidence type="ECO:0000313" key="7">
    <source>
        <dbReference type="EMBL" id="TGV02219.1"/>
    </source>
</evidence>
<dbReference type="Proteomes" id="UP000307602">
    <property type="component" value="Unassembled WGS sequence"/>
</dbReference>
<protein>
    <submittedName>
        <fullName evidence="7">Response regulator transcription factor</fullName>
    </submittedName>
</protein>
<keyword evidence="8" id="KW-1185">Reference proteome</keyword>
<dbReference type="RefSeq" id="WP_135877393.1">
    <property type="nucleotide sequence ID" value="NZ_SRSO01000015.1"/>
</dbReference>
<keyword evidence="3" id="KW-0804">Transcription</keyword>
<dbReference type="CDD" id="cd06170">
    <property type="entry name" value="LuxR_C_like"/>
    <property type="match status" value="1"/>
</dbReference>
<dbReference type="GO" id="GO:0003677">
    <property type="term" value="F:DNA binding"/>
    <property type="evidence" value="ECO:0007669"/>
    <property type="project" value="UniProtKB-KW"/>
</dbReference>
<keyword evidence="2" id="KW-0238">DNA-binding</keyword>
<dbReference type="PROSITE" id="PS50043">
    <property type="entry name" value="HTH_LUXR_2"/>
    <property type="match status" value="1"/>
</dbReference>
<organism evidence="7 8">
    <name type="scientific">Flavivirga rizhaonensis</name>
    <dbReference type="NCBI Taxonomy" id="2559571"/>
    <lineage>
        <taxon>Bacteria</taxon>
        <taxon>Pseudomonadati</taxon>
        <taxon>Bacteroidota</taxon>
        <taxon>Flavobacteriia</taxon>
        <taxon>Flavobacteriales</taxon>
        <taxon>Flavobacteriaceae</taxon>
        <taxon>Flavivirga</taxon>
    </lineage>
</organism>
<keyword evidence="4" id="KW-1133">Transmembrane helix</keyword>
<dbReference type="GO" id="GO:0006355">
    <property type="term" value="P:regulation of DNA-templated transcription"/>
    <property type="evidence" value="ECO:0007669"/>
    <property type="project" value="InterPro"/>
</dbReference>
<dbReference type="InterPro" id="IPR016032">
    <property type="entry name" value="Sig_transdc_resp-reg_C-effctor"/>
</dbReference>
<evidence type="ECO:0000256" key="5">
    <source>
        <dbReference type="SAM" id="SignalP"/>
    </source>
</evidence>
<accession>A0A4S1DW29</accession>
<gene>
    <name evidence="7" type="ORF">EM932_11765</name>
</gene>